<dbReference type="InterPro" id="IPR017972">
    <property type="entry name" value="Cyt_P450_CS"/>
</dbReference>
<comment type="caution">
    <text evidence="6">The sequence shown here is derived from an EMBL/GenBank/DDBJ whole genome shotgun (WGS) entry which is preliminary data.</text>
</comment>
<dbReference type="InterPro" id="IPR036396">
    <property type="entry name" value="Cyt_P450_sf"/>
</dbReference>
<dbReference type="EMBL" id="JBAWTH010000166">
    <property type="protein sequence ID" value="KAL2274124.1"/>
    <property type="molecule type" value="Genomic_DNA"/>
</dbReference>
<comment type="similarity">
    <text evidence="1 5">Belongs to the cytochrome P450 family.</text>
</comment>
<evidence type="ECO:0000256" key="2">
    <source>
        <dbReference type="ARBA" id="ARBA00022617"/>
    </source>
</evidence>
<dbReference type="Pfam" id="PF00067">
    <property type="entry name" value="p450"/>
    <property type="match status" value="1"/>
</dbReference>
<gene>
    <name evidence="6" type="ORF">FJTKL_03663</name>
</gene>
<keyword evidence="2 5" id="KW-0349">Heme</keyword>
<dbReference type="InterPro" id="IPR002401">
    <property type="entry name" value="Cyt_P450_E_grp-I"/>
</dbReference>
<sequence length="475" mass="53158">MLADSLPLELFKQARKHFGNGNEPLQLTLFGISVYFVSRAEDVSEAYRHMRTLTVDEFYRAVFLSMGASTKSVDKAFAPLPEHIVDPENPQRKPVAQIAREMQITQLQPGPGLDALERAELDYLEDNVTAEAVRTARCRYPDLLGGEAPGADGSVELPLWQWCADVHVRAAQGAFFGSALERIDPDLPEKFVEFDNIGWKLLYQFPGFLARDTLAKRDELHAALKAFCDLPRAERSDVKAWVIDSTEDKLRALGIPTEDIASILLILYWGTNTNTRKAAFWLICYLLHNPALIDTIRAETAAAFGPDGTVADLAHIHNDCPELDAVWNETMRLTGVAASVRTVTADTVIGGRTLRAGNRLIIPYRQLHLEQRIFGEDNLTFRPSRFQNTGKSKTGERVRMEHFRPFGGGSTICPGRFITKRVVVLFVALILRRFDISMAGGYQPMPTAEEWRPVLGVIDVKPGDDMRIRLTPRKA</sequence>
<keyword evidence="7" id="KW-1185">Reference proteome</keyword>
<evidence type="ECO:0000256" key="3">
    <source>
        <dbReference type="ARBA" id="ARBA00022723"/>
    </source>
</evidence>
<reference evidence="6 7" key="1">
    <citation type="submission" date="2024-03" db="EMBL/GenBank/DDBJ databases">
        <title>A high-quality draft genome sequence of Diaporthe vaccinii, a causative agent of upright dieback and viscid rot disease in cranberry plants.</title>
        <authorList>
            <person name="Sarrasin M."/>
            <person name="Lang B.F."/>
            <person name="Burger G."/>
        </authorList>
    </citation>
    <scope>NUCLEOTIDE SEQUENCE [LARGE SCALE GENOMIC DNA]</scope>
    <source>
        <strain evidence="6 7">IS7</strain>
    </source>
</reference>
<dbReference type="InterPro" id="IPR050529">
    <property type="entry name" value="CYP450_sterol_14alpha_dmase"/>
</dbReference>
<evidence type="ECO:0000313" key="6">
    <source>
        <dbReference type="EMBL" id="KAL2274124.1"/>
    </source>
</evidence>
<keyword evidence="5" id="KW-0503">Monooxygenase</keyword>
<proteinExistence type="inferred from homology"/>
<keyword evidence="3 5" id="KW-0479">Metal-binding</keyword>
<protein>
    <recommendedName>
        <fullName evidence="8">Cytochrome P450</fullName>
    </recommendedName>
</protein>
<keyword evidence="4 5" id="KW-0408">Iron</keyword>
<evidence type="ECO:0000256" key="4">
    <source>
        <dbReference type="ARBA" id="ARBA00023004"/>
    </source>
</evidence>
<evidence type="ECO:0000256" key="1">
    <source>
        <dbReference type="ARBA" id="ARBA00010617"/>
    </source>
</evidence>
<dbReference type="Proteomes" id="UP001600888">
    <property type="component" value="Unassembled WGS sequence"/>
</dbReference>
<dbReference type="SUPFAM" id="SSF48264">
    <property type="entry name" value="Cytochrome P450"/>
    <property type="match status" value="1"/>
</dbReference>
<organism evidence="6 7">
    <name type="scientific">Diaporthe vaccinii</name>
    <dbReference type="NCBI Taxonomy" id="105482"/>
    <lineage>
        <taxon>Eukaryota</taxon>
        <taxon>Fungi</taxon>
        <taxon>Dikarya</taxon>
        <taxon>Ascomycota</taxon>
        <taxon>Pezizomycotina</taxon>
        <taxon>Sordariomycetes</taxon>
        <taxon>Sordariomycetidae</taxon>
        <taxon>Diaporthales</taxon>
        <taxon>Diaporthaceae</taxon>
        <taxon>Diaporthe</taxon>
        <taxon>Diaporthe eres species complex</taxon>
    </lineage>
</organism>
<dbReference type="PRINTS" id="PR00463">
    <property type="entry name" value="EP450I"/>
</dbReference>
<evidence type="ECO:0008006" key="8">
    <source>
        <dbReference type="Google" id="ProtNLM"/>
    </source>
</evidence>
<dbReference type="CDD" id="cd11040">
    <property type="entry name" value="CYP7_CYP8-like"/>
    <property type="match status" value="1"/>
</dbReference>
<dbReference type="InterPro" id="IPR001128">
    <property type="entry name" value="Cyt_P450"/>
</dbReference>
<name>A0ABR4DX71_9PEZI</name>
<keyword evidence="5" id="KW-0560">Oxidoreductase</keyword>
<dbReference type="Gene3D" id="1.10.630.10">
    <property type="entry name" value="Cytochrome P450"/>
    <property type="match status" value="1"/>
</dbReference>
<evidence type="ECO:0000313" key="7">
    <source>
        <dbReference type="Proteomes" id="UP001600888"/>
    </source>
</evidence>
<dbReference type="PANTHER" id="PTHR24304">
    <property type="entry name" value="CYTOCHROME P450 FAMILY 7"/>
    <property type="match status" value="1"/>
</dbReference>
<accession>A0ABR4DX71</accession>
<dbReference type="PROSITE" id="PS00086">
    <property type="entry name" value="CYTOCHROME_P450"/>
    <property type="match status" value="1"/>
</dbReference>
<dbReference type="PANTHER" id="PTHR24304:SF2">
    <property type="entry name" value="24-HYDROXYCHOLESTEROL 7-ALPHA-HYDROXYLASE"/>
    <property type="match status" value="1"/>
</dbReference>
<evidence type="ECO:0000256" key="5">
    <source>
        <dbReference type="RuleBase" id="RU000461"/>
    </source>
</evidence>